<evidence type="ECO:0000313" key="1">
    <source>
        <dbReference type="EMBL" id="JAH09964.1"/>
    </source>
</evidence>
<accession>A0A0E9PZP6</accession>
<dbReference type="EMBL" id="GBXM01098613">
    <property type="protein sequence ID" value="JAH09964.1"/>
    <property type="molecule type" value="Transcribed_RNA"/>
</dbReference>
<dbReference type="AlphaFoldDB" id="A0A0E9PZP6"/>
<name>A0A0E9PZP6_ANGAN</name>
<protein>
    <submittedName>
        <fullName evidence="1">Uncharacterized protein</fullName>
    </submittedName>
</protein>
<reference evidence="1" key="1">
    <citation type="submission" date="2014-11" db="EMBL/GenBank/DDBJ databases">
        <authorList>
            <person name="Amaro Gonzalez C."/>
        </authorList>
    </citation>
    <scope>NUCLEOTIDE SEQUENCE</scope>
</reference>
<organism evidence="1">
    <name type="scientific">Anguilla anguilla</name>
    <name type="common">European freshwater eel</name>
    <name type="synonym">Muraena anguilla</name>
    <dbReference type="NCBI Taxonomy" id="7936"/>
    <lineage>
        <taxon>Eukaryota</taxon>
        <taxon>Metazoa</taxon>
        <taxon>Chordata</taxon>
        <taxon>Craniata</taxon>
        <taxon>Vertebrata</taxon>
        <taxon>Euteleostomi</taxon>
        <taxon>Actinopterygii</taxon>
        <taxon>Neopterygii</taxon>
        <taxon>Teleostei</taxon>
        <taxon>Anguilliformes</taxon>
        <taxon>Anguillidae</taxon>
        <taxon>Anguilla</taxon>
    </lineage>
</organism>
<proteinExistence type="predicted"/>
<reference evidence="1" key="2">
    <citation type="journal article" date="2015" name="Fish Shellfish Immunol.">
        <title>Early steps in the European eel (Anguilla anguilla)-Vibrio vulnificus interaction in the gills: Role of the RtxA13 toxin.</title>
        <authorList>
            <person name="Callol A."/>
            <person name="Pajuelo D."/>
            <person name="Ebbesson L."/>
            <person name="Teles M."/>
            <person name="MacKenzie S."/>
            <person name="Amaro C."/>
        </authorList>
    </citation>
    <scope>NUCLEOTIDE SEQUENCE</scope>
</reference>
<sequence>MGENLSSQIQDVVVAGSQSSNFLLPKENIHKALESRGHTMVAYVLFGLLHKALGGYC</sequence>